<dbReference type="Gene3D" id="1.10.565.10">
    <property type="entry name" value="Retinoid X Receptor"/>
    <property type="match status" value="1"/>
</dbReference>
<dbReference type="SUPFAM" id="SSF48508">
    <property type="entry name" value="Nuclear receptor ligand-binding domain"/>
    <property type="match status" value="1"/>
</dbReference>
<dbReference type="EMBL" id="AFYH01033289">
    <property type="status" value="NOT_ANNOTATED_CDS"/>
    <property type="molecule type" value="Genomic_DNA"/>
</dbReference>
<dbReference type="GO" id="GO:0008270">
    <property type="term" value="F:zinc ion binding"/>
    <property type="evidence" value="ECO:0007669"/>
    <property type="project" value="UniProtKB-KW"/>
</dbReference>
<dbReference type="EMBL" id="AFYH01033290">
    <property type="status" value="NOT_ANNOTATED_CDS"/>
    <property type="molecule type" value="Genomic_DNA"/>
</dbReference>
<keyword evidence="20" id="KW-1185">Reference proteome</keyword>
<dbReference type="EMBL" id="AFYH01033285">
    <property type="status" value="NOT_ANNOTATED_CDS"/>
    <property type="molecule type" value="Genomic_DNA"/>
</dbReference>
<dbReference type="PROSITE" id="PS51843">
    <property type="entry name" value="NR_LBD"/>
    <property type="match status" value="1"/>
</dbReference>
<keyword evidence="13 15" id="KW-0539">Nucleus</keyword>
<dbReference type="AlphaFoldDB" id="H3ARX6"/>
<keyword evidence="5 15" id="KW-0863">Zinc-finger</keyword>
<dbReference type="GO" id="GO:0005634">
    <property type="term" value="C:nucleus"/>
    <property type="evidence" value="ECO:0007669"/>
    <property type="project" value="UniProtKB-SubCell"/>
</dbReference>
<comment type="subcellular location">
    <subcellularLocation>
        <location evidence="1 15">Nucleus</location>
    </subcellularLocation>
</comment>
<keyword evidence="9 15" id="KW-0238">DNA-binding</keyword>
<keyword evidence="10" id="KW-0010">Activator</keyword>
<gene>
    <name evidence="19" type="primary">PPARA</name>
</gene>
<evidence type="ECO:0000256" key="13">
    <source>
        <dbReference type="ARBA" id="ARBA00023242"/>
    </source>
</evidence>
<dbReference type="SUPFAM" id="SSF57716">
    <property type="entry name" value="Glucocorticoid receptor-like (DNA-binding domain)"/>
    <property type="match status" value="1"/>
</dbReference>
<dbReference type="InterPro" id="IPR013088">
    <property type="entry name" value="Znf_NHR/GATA"/>
</dbReference>
<feature type="compositionally biased region" description="Polar residues" evidence="16">
    <location>
        <begin position="1"/>
        <end position="14"/>
    </location>
</feature>
<feature type="domain" description="Nuclear receptor" evidence="17">
    <location>
        <begin position="99"/>
        <end position="173"/>
    </location>
</feature>
<reference evidence="19" key="2">
    <citation type="submission" date="2025-05" db="UniProtKB">
        <authorList>
            <consortium name="Ensembl"/>
        </authorList>
    </citation>
    <scope>IDENTIFICATION</scope>
</reference>
<keyword evidence="8" id="KW-0446">Lipid-binding</keyword>
<dbReference type="EMBL" id="AFYH01033288">
    <property type="status" value="NOT_ANNOTATED_CDS"/>
    <property type="molecule type" value="Genomic_DNA"/>
</dbReference>
<dbReference type="EMBL" id="AFYH01033292">
    <property type="status" value="NOT_ANNOTATED_CDS"/>
    <property type="molecule type" value="Genomic_DNA"/>
</dbReference>
<evidence type="ECO:0000256" key="7">
    <source>
        <dbReference type="ARBA" id="ARBA00023015"/>
    </source>
</evidence>
<evidence type="ECO:0000256" key="4">
    <source>
        <dbReference type="ARBA" id="ARBA00022723"/>
    </source>
</evidence>
<dbReference type="Pfam" id="PF00105">
    <property type="entry name" value="zf-C4"/>
    <property type="match status" value="1"/>
</dbReference>
<keyword evidence="4 15" id="KW-0479">Metal-binding</keyword>
<dbReference type="Pfam" id="PF00104">
    <property type="entry name" value="Hormone_recep"/>
    <property type="match status" value="1"/>
</dbReference>
<accession>H3ARX6</accession>
<feature type="domain" description="NR LBD" evidence="18">
    <location>
        <begin position="239"/>
        <end position="466"/>
    </location>
</feature>
<dbReference type="Proteomes" id="UP000008672">
    <property type="component" value="Unassembled WGS sequence"/>
</dbReference>
<dbReference type="FunFam" id="3.30.50.10:FF:000010">
    <property type="entry name" value="Peroxisome proliferator-activated receptor gamma"/>
    <property type="match status" value="1"/>
</dbReference>
<evidence type="ECO:0000256" key="15">
    <source>
        <dbReference type="RuleBase" id="RU004334"/>
    </source>
</evidence>
<evidence type="ECO:0000256" key="12">
    <source>
        <dbReference type="ARBA" id="ARBA00023170"/>
    </source>
</evidence>
<dbReference type="PRINTS" id="PR01289">
    <property type="entry name" value="PROXISOMPAAR"/>
</dbReference>
<feature type="region of interest" description="Disordered" evidence="16">
    <location>
        <begin position="50"/>
        <end position="83"/>
    </location>
</feature>
<dbReference type="PROSITE" id="PS00031">
    <property type="entry name" value="NUCLEAR_REC_DBD_1"/>
    <property type="match status" value="1"/>
</dbReference>
<dbReference type="EMBL" id="AFYH01033283">
    <property type="status" value="NOT_ANNOTATED_CDS"/>
    <property type="molecule type" value="Genomic_DNA"/>
</dbReference>
<dbReference type="GO" id="GO:0050728">
    <property type="term" value="P:negative regulation of inflammatory response"/>
    <property type="evidence" value="ECO:0007669"/>
    <property type="project" value="TreeGrafter"/>
</dbReference>
<evidence type="ECO:0000313" key="20">
    <source>
        <dbReference type="Proteomes" id="UP000008672"/>
    </source>
</evidence>
<dbReference type="GO" id="GO:0009755">
    <property type="term" value="P:hormone-mediated signaling pathway"/>
    <property type="evidence" value="ECO:0007669"/>
    <property type="project" value="TreeGrafter"/>
</dbReference>
<dbReference type="STRING" id="7897.ENSLACP00000012397"/>
<dbReference type="GO" id="GO:0010887">
    <property type="term" value="P:negative regulation of cholesterol storage"/>
    <property type="evidence" value="ECO:0007669"/>
    <property type="project" value="TreeGrafter"/>
</dbReference>
<sequence>MVDTQSQYCPSSSLEENDLESPLSGDLLLGMDGLQDLSYSFEDDSSGAFSATEYQTSGSGPASNGSAVNDSLTPASSPSSVNLPTVPVKLEELPTGSLNIECKVCGDKASGYHYGVHACEGCKGFFRRTIRLKLKYDKCDHNCKIQKKNRNKCQYCRFQKCLLVGMSHNAIRFGRMPQSEKEKLKAEIQTCDHDVGNPQMADLKSLAKHIYETYLKNFNMSKSKARAILTGKANNNPPFVIHDMETLRLAEKTLVAKMVANGIQNKEAEVRIFHCCQCTSVETVRELTEFAKSIPGFVNLDLNDQVTLLKYGVYEAMFAMLASIMNKDGLLVAYGNGFITREFLKSLRKPFCEIMEPKFEFAMKFNTLELDDSDISLFVAVIICCGDRPGLVNVAHIEKMQESIVQVLQLHLQTNHPDNIYLFPKLLQKMADLRQLVTEHAQLVQKIKKTEADTSLHPLLQEIYRDMY</sequence>
<evidence type="ECO:0000256" key="6">
    <source>
        <dbReference type="ARBA" id="ARBA00022833"/>
    </source>
</evidence>
<dbReference type="GO" id="GO:0030154">
    <property type="term" value="P:cell differentiation"/>
    <property type="evidence" value="ECO:0007669"/>
    <property type="project" value="TreeGrafter"/>
</dbReference>
<keyword evidence="12 15" id="KW-0675">Receptor</keyword>
<dbReference type="CDD" id="cd06965">
    <property type="entry name" value="NR_DBD_Ppar"/>
    <property type="match status" value="1"/>
</dbReference>
<evidence type="ECO:0000259" key="18">
    <source>
        <dbReference type="PROSITE" id="PS51843"/>
    </source>
</evidence>
<dbReference type="GO" id="GO:0004879">
    <property type="term" value="F:nuclear receptor activity"/>
    <property type="evidence" value="ECO:0007669"/>
    <property type="project" value="InterPro"/>
</dbReference>
<evidence type="ECO:0000256" key="9">
    <source>
        <dbReference type="ARBA" id="ARBA00023125"/>
    </source>
</evidence>
<comment type="similarity">
    <text evidence="2">Belongs to the nuclear hormone receptor family. NR1 subfamily.</text>
</comment>
<dbReference type="Ensembl" id="ENSLACT00000012490.1">
    <property type="protein sequence ID" value="ENSLACP00000012397.1"/>
    <property type="gene ID" value="ENSLACG00000010917.2"/>
</dbReference>
<feature type="region of interest" description="Disordered" evidence="16">
    <location>
        <begin position="1"/>
        <end position="27"/>
    </location>
</feature>
<proteinExistence type="inferred from homology"/>
<dbReference type="KEGG" id="lcm:102352650"/>
<dbReference type="OMA" id="TNHPDNI"/>
<dbReference type="InterPro" id="IPR003074">
    <property type="entry name" value="1Cnucl_rcpt"/>
</dbReference>
<dbReference type="HOGENOM" id="CLU_007368_4_1_1"/>
<dbReference type="SMART" id="SM00399">
    <property type="entry name" value="ZnF_C4"/>
    <property type="match status" value="1"/>
</dbReference>
<keyword evidence="7 15" id="KW-0805">Transcription regulation</keyword>
<organism evidence="19 20">
    <name type="scientific">Latimeria chalumnae</name>
    <name type="common">Coelacanth</name>
    <dbReference type="NCBI Taxonomy" id="7897"/>
    <lineage>
        <taxon>Eukaryota</taxon>
        <taxon>Metazoa</taxon>
        <taxon>Chordata</taxon>
        <taxon>Craniata</taxon>
        <taxon>Vertebrata</taxon>
        <taxon>Euteleostomi</taxon>
        <taxon>Coelacanthiformes</taxon>
        <taxon>Coelacanthidae</taxon>
        <taxon>Latimeria</taxon>
    </lineage>
</organism>
<dbReference type="FunFam" id="1.10.565.10:FF:000013">
    <property type="entry name" value="Peroxisome proliferator-activated receptor delta"/>
    <property type="match status" value="1"/>
</dbReference>
<dbReference type="InterPro" id="IPR050234">
    <property type="entry name" value="Nuclear_hormone_rcpt_NR1"/>
</dbReference>
<dbReference type="GO" id="GO:0000978">
    <property type="term" value="F:RNA polymerase II cis-regulatory region sequence-specific DNA binding"/>
    <property type="evidence" value="ECO:0007669"/>
    <property type="project" value="TreeGrafter"/>
</dbReference>
<evidence type="ECO:0000256" key="5">
    <source>
        <dbReference type="ARBA" id="ARBA00022771"/>
    </source>
</evidence>
<dbReference type="PRINTS" id="PR01288">
    <property type="entry name" value="PROXISOMEPAR"/>
</dbReference>
<dbReference type="Bgee" id="ENSLACG00000010917">
    <property type="expression patterns" value="Expressed in muscle tissue and 6 other cell types or tissues"/>
</dbReference>
<reference evidence="20" key="1">
    <citation type="submission" date="2011-08" db="EMBL/GenBank/DDBJ databases">
        <title>The draft genome of Latimeria chalumnae.</title>
        <authorList>
            <person name="Di Palma F."/>
            <person name="Alfoldi J."/>
            <person name="Johnson J."/>
            <person name="Berlin A."/>
            <person name="Gnerre S."/>
            <person name="Jaffe D."/>
            <person name="MacCallum I."/>
            <person name="Young S."/>
            <person name="Walker B.J."/>
            <person name="Lander E."/>
            <person name="Lindblad-Toh K."/>
        </authorList>
    </citation>
    <scope>NUCLEOTIDE SEQUENCE [LARGE SCALE GENOMIC DNA]</scope>
    <source>
        <strain evidence="20">Wild caught</strain>
    </source>
</reference>
<dbReference type="InterPro" id="IPR001628">
    <property type="entry name" value="Znf_hrmn_rcpt"/>
</dbReference>
<evidence type="ECO:0000256" key="10">
    <source>
        <dbReference type="ARBA" id="ARBA00023159"/>
    </source>
</evidence>
<dbReference type="EMBL" id="AFYH01033287">
    <property type="status" value="NOT_ANNOTATED_CDS"/>
    <property type="molecule type" value="Genomic_DNA"/>
</dbReference>
<dbReference type="GO" id="GO:0001227">
    <property type="term" value="F:DNA-binding transcription repressor activity, RNA polymerase II-specific"/>
    <property type="evidence" value="ECO:0007669"/>
    <property type="project" value="TreeGrafter"/>
</dbReference>
<dbReference type="eggNOG" id="KOG3575">
    <property type="taxonomic scope" value="Eukaryota"/>
</dbReference>
<dbReference type="EMBL" id="AFYH01033286">
    <property type="status" value="NOT_ANNOTATED_CDS"/>
    <property type="molecule type" value="Genomic_DNA"/>
</dbReference>
<dbReference type="InterPro" id="IPR035500">
    <property type="entry name" value="NHR-like_dom_sf"/>
</dbReference>
<dbReference type="Gene3D" id="3.30.50.10">
    <property type="entry name" value="Erythroid Transcription Factor GATA-1, subunit A"/>
    <property type="match status" value="1"/>
</dbReference>
<dbReference type="GO" id="GO:0045944">
    <property type="term" value="P:positive regulation of transcription by RNA polymerase II"/>
    <property type="evidence" value="ECO:0007669"/>
    <property type="project" value="TreeGrafter"/>
</dbReference>
<dbReference type="PRINTS" id="PR00398">
    <property type="entry name" value="STRDHORMONER"/>
</dbReference>
<dbReference type="EMBL" id="AFYH01033284">
    <property type="status" value="NOT_ANNOTATED_CDS"/>
    <property type="molecule type" value="Genomic_DNA"/>
</dbReference>
<dbReference type="GeneTree" id="ENSGT00940000157097"/>
<dbReference type="GO" id="GO:0045923">
    <property type="term" value="P:positive regulation of fatty acid metabolic process"/>
    <property type="evidence" value="ECO:0007669"/>
    <property type="project" value="TreeGrafter"/>
</dbReference>
<evidence type="ECO:0000256" key="11">
    <source>
        <dbReference type="ARBA" id="ARBA00023163"/>
    </source>
</evidence>
<dbReference type="GO" id="GO:0008289">
    <property type="term" value="F:lipid binding"/>
    <property type="evidence" value="ECO:0007669"/>
    <property type="project" value="UniProtKB-KW"/>
</dbReference>
<evidence type="ECO:0000256" key="8">
    <source>
        <dbReference type="ARBA" id="ARBA00023121"/>
    </source>
</evidence>
<dbReference type="PANTHER" id="PTHR24082:SF197">
    <property type="entry name" value="PEROXISOME PROLIFERATOR-ACTIVATED RECEPTOR ALPHA"/>
    <property type="match status" value="1"/>
</dbReference>
<evidence type="ECO:0000256" key="16">
    <source>
        <dbReference type="SAM" id="MobiDB-lite"/>
    </source>
</evidence>
<keyword evidence="6 15" id="KW-0862">Zinc</keyword>
<dbReference type="PRINTS" id="PR00047">
    <property type="entry name" value="STROIDFINGER"/>
</dbReference>
<evidence type="ECO:0000313" key="19">
    <source>
        <dbReference type="Ensembl" id="ENSLACP00000012397.1"/>
    </source>
</evidence>
<protein>
    <recommendedName>
        <fullName evidence="3">Peroxisome proliferator-activated receptor alpha</fullName>
    </recommendedName>
    <alternativeName>
        <fullName evidence="14">Nuclear receptor subfamily 1 group C member 1</fullName>
    </alternativeName>
</protein>
<dbReference type="GeneID" id="102352650"/>
<dbReference type="InterPro" id="IPR001723">
    <property type="entry name" value="Nuclear_hrmn_rcpt"/>
</dbReference>
<dbReference type="OrthoDB" id="7634782at2759"/>
<dbReference type="EMBL" id="AFYH01033291">
    <property type="status" value="NOT_ANNOTATED_CDS"/>
    <property type="molecule type" value="Genomic_DNA"/>
</dbReference>
<dbReference type="SMART" id="SM00430">
    <property type="entry name" value="HOLI"/>
    <property type="match status" value="1"/>
</dbReference>
<dbReference type="InterPro" id="IPR000536">
    <property type="entry name" value="Nucl_hrmn_rcpt_lig-bd"/>
</dbReference>
<keyword evidence="11 15" id="KW-0804">Transcription</keyword>
<evidence type="ECO:0000256" key="2">
    <source>
        <dbReference type="ARBA" id="ARBA00008092"/>
    </source>
</evidence>
<evidence type="ECO:0000256" key="1">
    <source>
        <dbReference type="ARBA" id="ARBA00004123"/>
    </source>
</evidence>
<evidence type="ECO:0000259" key="17">
    <source>
        <dbReference type="PROSITE" id="PS51030"/>
    </source>
</evidence>
<dbReference type="Ensembl" id="ENSLACT00000025740.1">
    <property type="protein sequence ID" value="ENSLACP00000022828.1"/>
    <property type="gene ID" value="ENSLACG00000010917.2"/>
</dbReference>
<dbReference type="CDD" id="cd06932">
    <property type="entry name" value="NR_LBD_PPAR"/>
    <property type="match status" value="1"/>
</dbReference>
<dbReference type="PANTHER" id="PTHR24082">
    <property type="entry name" value="NUCLEAR HORMONE RECEPTOR"/>
    <property type="match status" value="1"/>
</dbReference>
<evidence type="ECO:0000256" key="14">
    <source>
        <dbReference type="ARBA" id="ARBA00032723"/>
    </source>
</evidence>
<name>H3ARX6_LATCH</name>
<dbReference type="InterPro" id="IPR003076">
    <property type="entry name" value="PPAR-alpha"/>
</dbReference>
<dbReference type="GO" id="GO:0006631">
    <property type="term" value="P:fatty acid metabolic process"/>
    <property type="evidence" value="ECO:0007669"/>
    <property type="project" value="TreeGrafter"/>
</dbReference>
<dbReference type="PROSITE" id="PS51030">
    <property type="entry name" value="NUCLEAR_REC_DBD_2"/>
    <property type="match status" value="1"/>
</dbReference>
<evidence type="ECO:0000256" key="3">
    <source>
        <dbReference type="ARBA" id="ARBA00019236"/>
    </source>
</evidence>